<feature type="compositionally biased region" description="Polar residues" evidence="1">
    <location>
        <begin position="223"/>
        <end position="249"/>
    </location>
</feature>
<name>A0A6F9DIZ9_9ASCI</name>
<dbReference type="EMBL" id="LR787071">
    <property type="protein sequence ID" value="CAB3262933.1"/>
    <property type="molecule type" value="mRNA"/>
</dbReference>
<dbReference type="AlphaFoldDB" id="A0A6F9DIZ9"/>
<proteinExistence type="evidence at transcript level"/>
<protein>
    <submittedName>
        <fullName evidence="2">Uncharacterized protein LOC100185371</fullName>
    </submittedName>
</protein>
<feature type="region of interest" description="Disordered" evidence="1">
    <location>
        <begin position="301"/>
        <end position="322"/>
    </location>
</feature>
<feature type="compositionally biased region" description="Low complexity" evidence="1">
    <location>
        <begin position="197"/>
        <end position="215"/>
    </location>
</feature>
<reference evidence="2" key="1">
    <citation type="submission" date="2020-04" db="EMBL/GenBank/DDBJ databases">
        <authorList>
            <person name="Neveu A P."/>
        </authorList>
    </citation>
    <scope>NUCLEOTIDE SEQUENCE</scope>
    <source>
        <tissue evidence="2">Whole embryo</tissue>
    </source>
</reference>
<organism evidence="2">
    <name type="scientific">Phallusia mammillata</name>
    <dbReference type="NCBI Taxonomy" id="59560"/>
    <lineage>
        <taxon>Eukaryota</taxon>
        <taxon>Metazoa</taxon>
        <taxon>Chordata</taxon>
        <taxon>Tunicata</taxon>
        <taxon>Ascidiacea</taxon>
        <taxon>Phlebobranchia</taxon>
        <taxon>Ascidiidae</taxon>
        <taxon>Phallusia</taxon>
    </lineage>
</organism>
<evidence type="ECO:0000313" key="2">
    <source>
        <dbReference type="EMBL" id="CAB3262933.1"/>
    </source>
</evidence>
<feature type="compositionally biased region" description="Basic and acidic residues" evidence="1">
    <location>
        <begin position="301"/>
        <end position="310"/>
    </location>
</feature>
<gene>
    <name evidence="2" type="primary">LOC100185371</name>
</gene>
<feature type="region of interest" description="Disordered" evidence="1">
    <location>
        <begin position="197"/>
        <end position="259"/>
    </location>
</feature>
<sequence length="456" mass="51091">MESDGDVAQTSCDTTIDEGFYSFDCSFNSTSSESFVDVTSLTSTSHQKPNFRTVVHTNKLLSDSQGTTKLLNIPKPILCGISSFQRFNMHTNALKVRTNQFQEASAITVKVESCSDAKENIPKKLPCPNILKHNRKEIRKNEPLVSPIKTLSFSPSRFLNTSSGDLVSDASSCGVVKELSFASSSVLESEDSGIGCSYTTDPLSPPSLTSTPVSSRSRRKSFQKQCPWSPTLSISLHDSDVPFQSTPKSSKTDENQGNKTPLICKYLNESTPRTPTPFKCPSSMEEEIELTEDSKHFDDSFLSPEREPCFKKPSPVGPDWPARRFRTMNRKRSQKTARKALMLEQEPTANIPTDSLLAERLHRYNDRVSTNNTTADIEYSALVGNKTIVERQVSPRGKKLVFRTRQRRQSDQKSGLDKHWVAVACGHSFDQKVMTEAAKRCLRRNSSHHINYFKKL</sequence>
<accession>A0A6F9DIZ9</accession>
<evidence type="ECO:0000256" key="1">
    <source>
        <dbReference type="SAM" id="MobiDB-lite"/>
    </source>
</evidence>